<evidence type="ECO:0000313" key="2">
    <source>
        <dbReference type="Proteomes" id="UP001603978"/>
    </source>
</evidence>
<dbReference type="EMBL" id="JBICRM010000005">
    <property type="protein sequence ID" value="MFG1703714.1"/>
    <property type="molecule type" value="Genomic_DNA"/>
</dbReference>
<protein>
    <recommendedName>
        <fullName evidence="3">Alpha-glycerophosphate oxidase C-terminal domain-containing protein</fullName>
    </recommendedName>
</protein>
<keyword evidence="2" id="KW-1185">Reference proteome</keyword>
<dbReference type="Gene3D" id="1.10.8.870">
    <property type="entry name" value="Alpha-glycerophosphate oxidase, cap domain"/>
    <property type="match status" value="1"/>
</dbReference>
<name>A0ABW7A8S5_9ACTN</name>
<proteinExistence type="predicted"/>
<comment type="caution">
    <text evidence="1">The sequence shown here is derived from an EMBL/GenBank/DDBJ whole genome shotgun (WGS) entry which is preliminary data.</text>
</comment>
<dbReference type="Proteomes" id="UP001603978">
    <property type="component" value="Unassembled WGS sequence"/>
</dbReference>
<evidence type="ECO:0008006" key="3">
    <source>
        <dbReference type="Google" id="ProtNLM"/>
    </source>
</evidence>
<accession>A0ABW7A8S5</accession>
<gene>
    <name evidence="1" type="ORF">ACFLIM_11010</name>
</gene>
<organism evidence="1 2">
    <name type="scientific">Nonomuraea marmarensis</name>
    <dbReference type="NCBI Taxonomy" id="3351344"/>
    <lineage>
        <taxon>Bacteria</taxon>
        <taxon>Bacillati</taxon>
        <taxon>Actinomycetota</taxon>
        <taxon>Actinomycetes</taxon>
        <taxon>Streptosporangiales</taxon>
        <taxon>Streptosporangiaceae</taxon>
        <taxon>Nonomuraea</taxon>
    </lineage>
</organism>
<dbReference type="InterPro" id="IPR038299">
    <property type="entry name" value="DAO_C_sf"/>
</dbReference>
<reference evidence="1 2" key="1">
    <citation type="submission" date="2024-10" db="EMBL/GenBank/DDBJ databases">
        <authorList>
            <person name="Topkara A.R."/>
            <person name="Saygin H."/>
        </authorList>
    </citation>
    <scope>NUCLEOTIDE SEQUENCE [LARGE SCALE GENOMIC DNA]</scope>
    <source>
        <strain evidence="1 2">M3C6</strain>
    </source>
</reference>
<sequence>MGLTGVLDATLARLMADVLGWDDARVAEEVARCRRLVAAERATLAEAKTLHLTAG</sequence>
<evidence type="ECO:0000313" key="1">
    <source>
        <dbReference type="EMBL" id="MFG1703714.1"/>
    </source>
</evidence>